<dbReference type="AlphaFoldDB" id="A0A2S9YBI9"/>
<dbReference type="CDD" id="cd06261">
    <property type="entry name" value="TM_PBP2"/>
    <property type="match status" value="1"/>
</dbReference>
<dbReference type="PANTHER" id="PTHR32243">
    <property type="entry name" value="MALTOSE TRANSPORT SYSTEM PERMEASE-RELATED"/>
    <property type="match status" value="1"/>
</dbReference>
<accession>A0A2S9YBI9</accession>
<gene>
    <name evidence="13" type="primary">sugB</name>
    <name evidence="13" type="ORF">ENSA5_23490</name>
</gene>
<feature type="transmembrane region" description="Helical" evidence="11">
    <location>
        <begin position="12"/>
        <end position="36"/>
    </location>
</feature>
<comment type="function">
    <text evidence="1">Part of the ABC transporter complex MalEFGK involved in maltose/maltodextrin import. Probably responsible for the translocation of the substrate across the membrane.</text>
</comment>
<keyword evidence="8 11" id="KW-1133">Transmembrane helix</keyword>
<evidence type="ECO:0000256" key="3">
    <source>
        <dbReference type="ARBA" id="ARBA00009047"/>
    </source>
</evidence>
<comment type="subcellular location">
    <subcellularLocation>
        <location evidence="2 11">Cell membrane</location>
        <topology evidence="2 11">Multi-pass membrane protein</topology>
    </subcellularLocation>
</comment>
<dbReference type="EMBL" id="PVNK01000119">
    <property type="protein sequence ID" value="PRQ02422.1"/>
    <property type="molecule type" value="Genomic_DNA"/>
</dbReference>
<comment type="similarity">
    <text evidence="3">Belongs to the binding-protein-dependent transport system permease family. MalFG subfamily.</text>
</comment>
<protein>
    <recommendedName>
        <fullName evidence="10">Maltose/maltodextrin transport system permease protein MalG</fullName>
    </recommendedName>
</protein>
<dbReference type="RefSeq" id="WP_106391765.1">
    <property type="nucleotide sequence ID" value="NZ_PVNK01000119.1"/>
</dbReference>
<sequence>MTRRADLLESLAAHTVILLAVCFSLYPILWVVSLAFSGATSLEPQVLPIPVEPTLEPMREVVGATRVEPDGGEIWLFGRQLANSLVVSTATALIGVSIAIPTAYAFARFEFVGRREGMRLLLATQMFPAVASAVPLFMILEALELLNTRTGLVLCYASTSVPFAVFQLRSAFEAIPEDLEEAAMVDGATRFEAFVRVVLPIARPAIAVTFLFAFMTAYNEFILAATLLDDERAFTLPVVLQRFIGEYDARWDLFAAGAIVVSLPVMLLFYQVQRHMVAGLGAGGVKG</sequence>
<dbReference type="InterPro" id="IPR035906">
    <property type="entry name" value="MetI-like_sf"/>
</dbReference>
<feature type="transmembrane region" description="Helical" evidence="11">
    <location>
        <begin position="85"/>
        <end position="107"/>
    </location>
</feature>
<feature type="transmembrane region" description="Helical" evidence="11">
    <location>
        <begin position="119"/>
        <end position="139"/>
    </location>
</feature>
<feature type="transmembrane region" description="Helical" evidence="11">
    <location>
        <begin position="151"/>
        <end position="172"/>
    </location>
</feature>
<evidence type="ECO:0000256" key="1">
    <source>
        <dbReference type="ARBA" id="ARBA00002264"/>
    </source>
</evidence>
<evidence type="ECO:0000256" key="2">
    <source>
        <dbReference type="ARBA" id="ARBA00004651"/>
    </source>
</evidence>
<feature type="transmembrane region" description="Helical" evidence="11">
    <location>
        <begin position="253"/>
        <end position="270"/>
    </location>
</feature>
<dbReference type="InterPro" id="IPR050901">
    <property type="entry name" value="BP-dep_ABC_trans_perm"/>
</dbReference>
<keyword evidence="7 11" id="KW-0812">Transmembrane</keyword>
<keyword evidence="14" id="KW-1185">Reference proteome</keyword>
<dbReference type="Proteomes" id="UP000237968">
    <property type="component" value="Unassembled WGS sequence"/>
</dbReference>
<organism evidence="13 14">
    <name type="scientific">Enhygromyxa salina</name>
    <dbReference type="NCBI Taxonomy" id="215803"/>
    <lineage>
        <taxon>Bacteria</taxon>
        <taxon>Pseudomonadati</taxon>
        <taxon>Myxococcota</taxon>
        <taxon>Polyangia</taxon>
        <taxon>Nannocystales</taxon>
        <taxon>Nannocystaceae</taxon>
        <taxon>Enhygromyxa</taxon>
    </lineage>
</organism>
<keyword evidence="5" id="KW-1003">Cell membrane</keyword>
<evidence type="ECO:0000256" key="5">
    <source>
        <dbReference type="ARBA" id="ARBA00022475"/>
    </source>
</evidence>
<dbReference type="InterPro" id="IPR000515">
    <property type="entry name" value="MetI-like"/>
</dbReference>
<evidence type="ECO:0000256" key="6">
    <source>
        <dbReference type="ARBA" id="ARBA00022597"/>
    </source>
</evidence>
<keyword evidence="6" id="KW-0762">Sugar transport</keyword>
<keyword evidence="9 11" id="KW-0472">Membrane</keyword>
<keyword evidence="4 11" id="KW-0813">Transport</keyword>
<evidence type="ECO:0000256" key="8">
    <source>
        <dbReference type="ARBA" id="ARBA00022989"/>
    </source>
</evidence>
<dbReference type="Pfam" id="PF00528">
    <property type="entry name" value="BPD_transp_1"/>
    <property type="match status" value="1"/>
</dbReference>
<dbReference type="SUPFAM" id="SSF161098">
    <property type="entry name" value="MetI-like"/>
    <property type="match status" value="1"/>
</dbReference>
<evidence type="ECO:0000256" key="9">
    <source>
        <dbReference type="ARBA" id="ARBA00023136"/>
    </source>
</evidence>
<name>A0A2S9YBI9_9BACT</name>
<evidence type="ECO:0000259" key="12">
    <source>
        <dbReference type="PROSITE" id="PS50928"/>
    </source>
</evidence>
<evidence type="ECO:0000256" key="7">
    <source>
        <dbReference type="ARBA" id="ARBA00022692"/>
    </source>
</evidence>
<dbReference type="Gene3D" id="1.10.3720.10">
    <property type="entry name" value="MetI-like"/>
    <property type="match status" value="1"/>
</dbReference>
<evidence type="ECO:0000313" key="14">
    <source>
        <dbReference type="Proteomes" id="UP000237968"/>
    </source>
</evidence>
<dbReference type="GO" id="GO:0005886">
    <property type="term" value="C:plasma membrane"/>
    <property type="evidence" value="ECO:0007669"/>
    <property type="project" value="UniProtKB-SubCell"/>
</dbReference>
<evidence type="ECO:0000256" key="4">
    <source>
        <dbReference type="ARBA" id="ARBA00022448"/>
    </source>
</evidence>
<evidence type="ECO:0000313" key="13">
    <source>
        <dbReference type="EMBL" id="PRQ02422.1"/>
    </source>
</evidence>
<feature type="domain" description="ABC transmembrane type-1" evidence="12">
    <location>
        <begin position="81"/>
        <end position="272"/>
    </location>
</feature>
<dbReference type="GO" id="GO:0042956">
    <property type="term" value="P:maltodextrin transmembrane transport"/>
    <property type="evidence" value="ECO:0007669"/>
    <property type="project" value="TreeGrafter"/>
</dbReference>
<dbReference type="OrthoDB" id="9790107at2"/>
<proteinExistence type="inferred from homology"/>
<dbReference type="PROSITE" id="PS50928">
    <property type="entry name" value="ABC_TM1"/>
    <property type="match status" value="1"/>
</dbReference>
<evidence type="ECO:0000256" key="11">
    <source>
        <dbReference type="RuleBase" id="RU363032"/>
    </source>
</evidence>
<feature type="transmembrane region" description="Helical" evidence="11">
    <location>
        <begin position="193"/>
        <end position="218"/>
    </location>
</feature>
<reference evidence="13 14" key="1">
    <citation type="submission" date="2018-03" db="EMBL/GenBank/DDBJ databases">
        <title>Draft Genome Sequences of the Obligatory Marine Myxobacteria Enhygromyxa salina SWB005.</title>
        <authorList>
            <person name="Poehlein A."/>
            <person name="Moghaddam J.A."/>
            <person name="Harms H."/>
            <person name="Alanjari M."/>
            <person name="Koenig G.M."/>
            <person name="Daniel R."/>
            <person name="Schaeberle T.F."/>
        </authorList>
    </citation>
    <scope>NUCLEOTIDE SEQUENCE [LARGE SCALE GENOMIC DNA]</scope>
    <source>
        <strain evidence="13 14">SWB005</strain>
    </source>
</reference>
<comment type="caution">
    <text evidence="13">The sequence shown here is derived from an EMBL/GenBank/DDBJ whole genome shotgun (WGS) entry which is preliminary data.</text>
</comment>
<dbReference type="GO" id="GO:0015423">
    <property type="term" value="F:ABC-type maltose transporter activity"/>
    <property type="evidence" value="ECO:0007669"/>
    <property type="project" value="TreeGrafter"/>
</dbReference>
<dbReference type="PANTHER" id="PTHR32243:SF50">
    <property type="entry name" value="MALTOSE_MALTODEXTRIN TRANSPORT SYSTEM PERMEASE PROTEIN MALG"/>
    <property type="match status" value="1"/>
</dbReference>
<evidence type="ECO:0000256" key="10">
    <source>
        <dbReference type="ARBA" id="ARBA00041109"/>
    </source>
</evidence>